<feature type="region of interest" description="Disordered" evidence="1">
    <location>
        <begin position="82"/>
        <end position="116"/>
    </location>
</feature>
<name>A0A2T5LW26_9EURO</name>
<evidence type="ECO:0000313" key="3">
    <source>
        <dbReference type="Proteomes" id="UP000244073"/>
    </source>
</evidence>
<gene>
    <name evidence="2" type="ORF">P175DRAFT_0492840</name>
</gene>
<feature type="compositionally biased region" description="Low complexity" evidence="1">
    <location>
        <begin position="93"/>
        <end position="102"/>
    </location>
</feature>
<dbReference type="OrthoDB" id="2364732at2759"/>
<dbReference type="VEuPathDB" id="FungiDB:P175DRAFT_0492840"/>
<dbReference type="SUPFAM" id="SSF52540">
    <property type="entry name" value="P-loop containing nucleoside triphosphate hydrolases"/>
    <property type="match status" value="1"/>
</dbReference>
<dbReference type="EMBL" id="MSFN02000004">
    <property type="protein sequence ID" value="PTU20487.1"/>
    <property type="molecule type" value="Genomic_DNA"/>
</dbReference>
<dbReference type="InterPro" id="IPR027417">
    <property type="entry name" value="P-loop_NTPase"/>
</dbReference>
<dbReference type="GeneID" id="63812802"/>
<proteinExistence type="predicted"/>
<protein>
    <submittedName>
        <fullName evidence="2">Uncharacterized protein</fullName>
    </submittedName>
</protein>
<reference evidence="2 3" key="1">
    <citation type="journal article" date="2018" name="Proc. Natl. Acad. Sci. U.S.A.">
        <title>Linking secondary metabolites to gene clusters through genome sequencing of six diverse Aspergillus species.</title>
        <authorList>
            <person name="Kaerboelling I."/>
            <person name="Vesth T.C."/>
            <person name="Frisvad J.C."/>
            <person name="Nybo J.L."/>
            <person name="Theobald S."/>
            <person name="Kuo A."/>
            <person name="Bowyer P."/>
            <person name="Matsuda Y."/>
            <person name="Mondo S."/>
            <person name="Lyhne E.K."/>
            <person name="Kogle M.E."/>
            <person name="Clum A."/>
            <person name="Lipzen A."/>
            <person name="Salamov A."/>
            <person name="Ngan C.Y."/>
            <person name="Daum C."/>
            <person name="Chiniquy J."/>
            <person name="Barry K."/>
            <person name="LaButti K."/>
            <person name="Haridas S."/>
            <person name="Simmons B.A."/>
            <person name="Magnuson J.K."/>
            <person name="Mortensen U.H."/>
            <person name="Larsen T.O."/>
            <person name="Grigoriev I.V."/>
            <person name="Baker S.E."/>
            <person name="Andersen M.R."/>
        </authorList>
    </citation>
    <scope>NUCLEOTIDE SEQUENCE [LARGE SCALE GENOMIC DNA]</scope>
    <source>
        <strain evidence="2 3">IBT 24754</strain>
    </source>
</reference>
<feature type="compositionally biased region" description="Polar residues" evidence="1">
    <location>
        <begin position="103"/>
        <end position="116"/>
    </location>
</feature>
<organism evidence="2 3">
    <name type="scientific">Aspergillus ochraceoroseus IBT 24754</name>
    <dbReference type="NCBI Taxonomy" id="1392256"/>
    <lineage>
        <taxon>Eukaryota</taxon>
        <taxon>Fungi</taxon>
        <taxon>Dikarya</taxon>
        <taxon>Ascomycota</taxon>
        <taxon>Pezizomycotina</taxon>
        <taxon>Eurotiomycetes</taxon>
        <taxon>Eurotiomycetidae</taxon>
        <taxon>Eurotiales</taxon>
        <taxon>Aspergillaceae</taxon>
        <taxon>Aspergillus</taxon>
        <taxon>Aspergillus subgen. Nidulantes</taxon>
    </lineage>
</organism>
<accession>A0A2T5LW26</accession>
<dbReference type="AlphaFoldDB" id="A0A2T5LW26"/>
<comment type="caution">
    <text evidence="2">The sequence shown here is derived from an EMBL/GenBank/DDBJ whole genome shotgun (WGS) entry which is preliminary data.</text>
</comment>
<sequence length="613" mass="70409">MISHSSLQPFSVPLAPPREIDYASKETTLPASYAMNSGPCTAIENGTRCACSRGLFLLDHGVNFELLICKTKTCNHLLKEHRAADNEPPPTESSPTESSASAGNPNHTQQHSLGSTRYQTRCLRQDTVSKLAAAVDSQNVIHIRGTPASGKTVLSQLLLDYYLTNNRKVFLLETWEPLEASQSGDPWTRFGLHLQQKYPEFDKTWKSVPANTVILIDEAQEHGHQEPKVWGRQRHKDLSFLFLRKPFDSYLRSRAAHYTDPSTWQRSPKIGLFYTEDEFREVVSLLTTNKFDEPFTIDKAAMDYMYDLTNGHPGGVTAIVDFLQNRHRNLLKHKKIRTITIDHVLKVSKDENDFFGFLANHAVYRSFPSGQRLTSEVAGTLGKILVNRSIPFNINDTTMWKCYERGWVHRISEGQILQIHDVAVLPSRLHEVWLEWFIGNKPKHLPDRFDQLRLLCREVLEKFSKITLRHAIEGKKISTAAKPRPMEAQYQDEFYRAFYDVAGIGVPLCSEWSRSSTSQVDFYIPQKQWAIELLRDYDHVDEHISRFYPGGKYFPWLQEKKVVDWIIINCASSPPTRAYSEQNLWTAVFTNGCSDLKVYDYQMRPLFSVPLHN</sequence>
<evidence type="ECO:0000256" key="1">
    <source>
        <dbReference type="SAM" id="MobiDB-lite"/>
    </source>
</evidence>
<evidence type="ECO:0000313" key="2">
    <source>
        <dbReference type="EMBL" id="PTU20487.1"/>
    </source>
</evidence>
<dbReference type="RefSeq" id="XP_040751879.1">
    <property type="nucleotide sequence ID" value="XM_040895920.1"/>
</dbReference>
<dbReference type="Proteomes" id="UP000244073">
    <property type="component" value="Unassembled WGS sequence"/>
</dbReference>